<comment type="caution">
    <text evidence="1">The sequence shown here is derived from an EMBL/GenBank/DDBJ whole genome shotgun (WGS) entry which is preliminary data.</text>
</comment>
<gene>
    <name evidence="1" type="ORF">BpHYR1_030563</name>
</gene>
<evidence type="ECO:0000313" key="1">
    <source>
        <dbReference type="EMBL" id="RNA38262.1"/>
    </source>
</evidence>
<name>A0A3M7SRF6_BRAPC</name>
<keyword evidence="2" id="KW-1185">Reference proteome</keyword>
<sequence length="148" mass="17581">MIKGENKLKFVITLKLTLRIEVKMTDLFYQLKIALIVLIETINKAYNFYSRRVLSYNEMPSLFSVFWITLQTFLSKKITIFNLLMSGQLIFQCKVWKMKFICLFNSVWYFKINLSFTETKLNLAHHVPSFKLSANRSLILTFACLWNK</sequence>
<organism evidence="1 2">
    <name type="scientific">Brachionus plicatilis</name>
    <name type="common">Marine rotifer</name>
    <name type="synonym">Brachionus muelleri</name>
    <dbReference type="NCBI Taxonomy" id="10195"/>
    <lineage>
        <taxon>Eukaryota</taxon>
        <taxon>Metazoa</taxon>
        <taxon>Spiralia</taxon>
        <taxon>Gnathifera</taxon>
        <taxon>Rotifera</taxon>
        <taxon>Eurotatoria</taxon>
        <taxon>Monogononta</taxon>
        <taxon>Pseudotrocha</taxon>
        <taxon>Ploima</taxon>
        <taxon>Brachionidae</taxon>
        <taxon>Brachionus</taxon>
    </lineage>
</organism>
<reference evidence="1 2" key="1">
    <citation type="journal article" date="2018" name="Sci. Rep.">
        <title>Genomic signatures of local adaptation to the degree of environmental predictability in rotifers.</title>
        <authorList>
            <person name="Franch-Gras L."/>
            <person name="Hahn C."/>
            <person name="Garcia-Roger E.M."/>
            <person name="Carmona M.J."/>
            <person name="Serra M."/>
            <person name="Gomez A."/>
        </authorList>
    </citation>
    <scope>NUCLEOTIDE SEQUENCE [LARGE SCALE GENOMIC DNA]</scope>
    <source>
        <strain evidence="1">HYR1</strain>
    </source>
</reference>
<dbReference type="AlphaFoldDB" id="A0A3M7SRF6"/>
<protein>
    <submittedName>
        <fullName evidence="1">Uncharacterized protein</fullName>
    </submittedName>
</protein>
<dbReference type="EMBL" id="REGN01000897">
    <property type="protein sequence ID" value="RNA38262.1"/>
    <property type="molecule type" value="Genomic_DNA"/>
</dbReference>
<evidence type="ECO:0000313" key="2">
    <source>
        <dbReference type="Proteomes" id="UP000276133"/>
    </source>
</evidence>
<dbReference type="Proteomes" id="UP000276133">
    <property type="component" value="Unassembled WGS sequence"/>
</dbReference>
<accession>A0A3M7SRF6</accession>
<proteinExistence type="predicted"/>